<proteinExistence type="predicted"/>
<dbReference type="NCBIfam" id="NF047498">
    <property type="entry name" value="LIC_12616_fam"/>
    <property type="match status" value="1"/>
</dbReference>
<keyword evidence="3" id="KW-1185">Reference proteome</keyword>
<evidence type="ECO:0000313" key="2">
    <source>
        <dbReference type="EMBL" id="MDA8485849.1"/>
    </source>
</evidence>
<protein>
    <recommendedName>
        <fullName evidence="1">Phage neck terminator protein gp12-like domain-containing protein</fullName>
    </recommendedName>
</protein>
<organism evidence="2 3">
    <name type="scientific">Metapseudomonas resinovorans</name>
    <name type="common">Pseudomonas resinovorans</name>
    <dbReference type="NCBI Taxonomy" id="53412"/>
    <lineage>
        <taxon>Bacteria</taxon>
        <taxon>Pseudomonadati</taxon>
        <taxon>Pseudomonadota</taxon>
        <taxon>Gammaproteobacteria</taxon>
        <taxon>Pseudomonadales</taxon>
        <taxon>Pseudomonadaceae</taxon>
        <taxon>Metapseudomonas</taxon>
    </lineage>
</organism>
<dbReference type="InterPro" id="IPR057087">
    <property type="entry name" value="Gp12-like"/>
</dbReference>
<feature type="domain" description="Phage neck terminator protein gp12-like" evidence="1">
    <location>
        <begin position="7"/>
        <end position="159"/>
    </location>
</feature>
<evidence type="ECO:0000313" key="3">
    <source>
        <dbReference type="Proteomes" id="UP001211689"/>
    </source>
</evidence>
<comment type="caution">
    <text evidence="2">The sequence shown here is derived from an EMBL/GenBank/DDBJ whole genome shotgun (WGS) entry which is preliminary data.</text>
</comment>
<sequence length="166" mass="18547">MSAVLEAMYDLVDRFTDLSSDTILRAWPNRTATPLREYAVITDLNSSRRGTNLVEFTFNPLTTEDGISTESALQQTNIQFDFIGANARDYATRIEVLSRSSILCDFLAPYEISPLFADSPRDMTSGDSSLQYAIRFVVTLTISYWTGVSSPTGWFDNATVNTEVIE</sequence>
<dbReference type="RefSeq" id="WP_271472006.1">
    <property type="nucleotide sequence ID" value="NZ_JANEWF010000035.1"/>
</dbReference>
<dbReference type="Proteomes" id="UP001211689">
    <property type="component" value="Unassembled WGS sequence"/>
</dbReference>
<name>A0ABT4YAL5_METRE</name>
<reference evidence="2 3" key="1">
    <citation type="submission" date="2022-07" db="EMBL/GenBank/DDBJ databases">
        <title>Genome Analysis of Selected Gammaproteobacteria from Nigerian Food snails.</title>
        <authorList>
            <person name="Okafor A.C."/>
        </authorList>
    </citation>
    <scope>NUCLEOTIDE SEQUENCE [LARGE SCALE GENOMIC DNA]</scope>
    <source>
        <strain evidence="2 3">Awg 2</strain>
    </source>
</reference>
<dbReference type="EMBL" id="JANEWF010000035">
    <property type="protein sequence ID" value="MDA8485849.1"/>
    <property type="molecule type" value="Genomic_DNA"/>
</dbReference>
<dbReference type="Pfam" id="PF23961">
    <property type="entry name" value="Phage_tail_terminator_9"/>
    <property type="match status" value="1"/>
</dbReference>
<gene>
    <name evidence="2" type="ORF">NNO07_22510</name>
</gene>
<accession>A0ABT4YAL5</accession>
<evidence type="ECO:0000259" key="1">
    <source>
        <dbReference type="Pfam" id="PF23961"/>
    </source>
</evidence>